<evidence type="ECO:0000256" key="1">
    <source>
        <dbReference type="SAM" id="MobiDB-lite"/>
    </source>
</evidence>
<dbReference type="AlphaFoldDB" id="A0AAX6G8V1"/>
<protein>
    <submittedName>
        <fullName evidence="3">Plant UBX domain-containing protein 11 isoform X1</fullName>
    </submittedName>
</protein>
<dbReference type="SUPFAM" id="SSF54236">
    <property type="entry name" value="Ubiquitin-like"/>
    <property type="match status" value="1"/>
</dbReference>
<evidence type="ECO:0000313" key="3">
    <source>
        <dbReference type="EMBL" id="KAJ6825042.1"/>
    </source>
</evidence>
<proteinExistence type="predicted"/>
<dbReference type="CDD" id="cd01767">
    <property type="entry name" value="UBX"/>
    <property type="match status" value="1"/>
</dbReference>
<feature type="compositionally biased region" description="Basic and acidic residues" evidence="1">
    <location>
        <begin position="444"/>
        <end position="458"/>
    </location>
</feature>
<feature type="compositionally biased region" description="Low complexity" evidence="1">
    <location>
        <begin position="346"/>
        <end position="356"/>
    </location>
</feature>
<sequence>MWQHFINPTTLIYFVTQSITYRKSAICFSLKLSPRCSPYMTYVSDPQKSVPSITAVGYNGAMLWQHEGYISAKDFVGAIEKTWASLHFQETAATLLTAALASTKPEHFSSSSQDVAQVNSSASDVVSTSAEENLSSARIDDQNETRPGLETFSQTDQVGGVMMHGEEETISTCKTSEDVMLSVSSNMPTSTSNASHVSTPPKDIKVDGNHLEASPVSPQRTNISGPGSVQVADTEVEKIKTEEIDGPTGSSNVIKSDDIHLNIRLLNGASLQRKYTRTDTLRSVKDYVDENQISGIVSYDLAVPYPRKVFNEQDMDIALSELGFAARQALIVVPHSHASIPQRGLSSSTNSQNSASEVKLNDDNSGYFGLVRRVFSYVNPFSYLPGNASSSNSEPAPSDTFQQRRSESVLQRPYGLNDQNPSGGGNIGETRRASRPFGSNIHTLRHDEDDFQSGDRNRFWNGNSTQFGGEEDKK</sequence>
<dbReference type="SMART" id="SM00166">
    <property type="entry name" value="UBX"/>
    <property type="match status" value="1"/>
</dbReference>
<feature type="region of interest" description="Disordered" evidence="1">
    <location>
        <begin position="340"/>
        <end position="359"/>
    </location>
</feature>
<dbReference type="PROSITE" id="PS50033">
    <property type="entry name" value="UBX"/>
    <property type="match status" value="1"/>
</dbReference>
<dbReference type="EMBL" id="JANAVB010021796">
    <property type="protein sequence ID" value="KAJ6825042.1"/>
    <property type="molecule type" value="Genomic_DNA"/>
</dbReference>
<reference evidence="3" key="2">
    <citation type="submission" date="2023-04" db="EMBL/GenBank/DDBJ databases">
        <authorList>
            <person name="Bruccoleri R.E."/>
            <person name="Oakeley E.J."/>
            <person name="Faust A.-M."/>
            <person name="Dessus-Babus S."/>
            <person name="Altorfer M."/>
            <person name="Burckhardt D."/>
            <person name="Oertli M."/>
            <person name="Naumann U."/>
            <person name="Petersen F."/>
            <person name="Wong J."/>
        </authorList>
    </citation>
    <scope>NUCLEOTIDE SEQUENCE</scope>
    <source>
        <strain evidence="3">GSM-AAB239-AS_SAM_17_03QT</strain>
        <tissue evidence="3">Leaf</tissue>
    </source>
</reference>
<feature type="region of interest" description="Disordered" evidence="1">
    <location>
        <begin position="387"/>
        <end position="474"/>
    </location>
</feature>
<dbReference type="Proteomes" id="UP001140949">
    <property type="component" value="Unassembled WGS sequence"/>
</dbReference>
<evidence type="ECO:0000313" key="4">
    <source>
        <dbReference type="Proteomes" id="UP001140949"/>
    </source>
</evidence>
<gene>
    <name evidence="3" type="ORF">M6B38_378255</name>
</gene>
<feature type="domain" description="UBX" evidence="2">
    <location>
        <begin position="254"/>
        <end position="332"/>
    </location>
</feature>
<comment type="caution">
    <text evidence="3">The sequence shown here is derived from an EMBL/GenBank/DDBJ whole genome shotgun (WGS) entry which is preliminary data.</text>
</comment>
<organism evidence="3 4">
    <name type="scientific">Iris pallida</name>
    <name type="common">Sweet iris</name>
    <dbReference type="NCBI Taxonomy" id="29817"/>
    <lineage>
        <taxon>Eukaryota</taxon>
        <taxon>Viridiplantae</taxon>
        <taxon>Streptophyta</taxon>
        <taxon>Embryophyta</taxon>
        <taxon>Tracheophyta</taxon>
        <taxon>Spermatophyta</taxon>
        <taxon>Magnoliopsida</taxon>
        <taxon>Liliopsida</taxon>
        <taxon>Asparagales</taxon>
        <taxon>Iridaceae</taxon>
        <taxon>Iridoideae</taxon>
        <taxon>Irideae</taxon>
        <taxon>Iris</taxon>
    </lineage>
</organism>
<dbReference type="PANTHER" id="PTHR47770:SF1">
    <property type="entry name" value="PLANT UBX DOMAIN-CONTAINING PROTEIN 11"/>
    <property type="match status" value="1"/>
</dbReference>
<dbReference type="Gene3D" id="3.10.20.90">
    <property type="entry name" value="Phosphatidylinositol 3-kinase Catalytic Subunit, Chain A, domain 1"/>
    <property type="match status" value="1"/>
</dbReference>
<dbReference type="InterPro" id="IPR029071">
    <property type="entry name" value="Ubiquitin-like_domsf"/>
</dbReference>
<keyword evidence="4" id="KW-1185">Reference proteome</keyword>
<name>A0AAX6G8V1_IRIPA</name>
<feature type="compositionally biased region" description="Polar residues" evidence="1">
    <location>
        <begin position="122"/>
        <end position="136"/>
    </location>
</feature>
<accession>A0AAX6G8V1</accession>
<dbReference type="Pfam" id="PF00789">
    <property type="entry name" value="UBX"/>
    <property type="match status" value="1"/>
</dbReference>
<feature type="region of interest" description="Disordered" evidence="1">
    <location>
        <begin position="122"/>
        <end position="160"/>
    </location>
</feature>
<reference evidence="3" key="1">
    <citation type="journal article" date="2023" name="GigaByte">
        <title>Genome assembly of the bearded iris, Iris pallida Lam.</title>
        <authorList>
            <person name="Bruccoleri R.E."/>
            <person name="Oakeley E.J."/>
            <person name="Faust A.M.E."/>
            <person name="Altorfer M."/>
            <person name="Dessus-Babus S."/>
            <person name="Burckhardt D."/>
            <person name="Oertli M."/>
            <person name="Naumann U."/>
            <person name="Petersen F."/>
            <person name="Wong J."/>
        </authorList>
    </citation>
    <scope>NUCLEOTIDE SEQUENCE</scope>
    <source>
        <strain evidence="3">GSM-AAB239-AS_SAM_17_03QT</strain>
    </source>
</reference>
<evidence type="ECO:0000259" key="2">
    <source>
        <dbReference type="PROSITE" id="PS50033"/>
    </source>
</evidence>
<dbReference type="PANTHER" id="PTHR47770">
    <property type="entry name" value="PLANT UBX DOMAIN-CONTAINING PROTEIN 11"/>
    <property type="match status" value="1"/>
</dbReference>
<dbReference type="InterPro" id="IPR001012">
    <property type="entry name" value="UBX_dom"/>
</dbReference>
<feature type="compositionally biased region" description="Low complexity" evidence="1">
    <location>
        <begin position="387"/>
        <end position="398"/>
    </location>
</feature>